<evidence type="ECO:0000313" key="3">
    <source>
        <dbReference type="Proteomes" id="UP000663880"/>
    </source>
</evidence>
<dbReference type="Gene3D" id="3.90.320.10">
    <property type="match status" value="1"/>
</dbReference>
<sequence length="249" mass="28277">MLMPPELKLAKENFIKNLESLVADSQAVEKIQLSNNSSDWLALRKFLLTASNFGRVVKRKKRPENLVKDVLYKDNISDITSIAHGINNEKIALEQLSAQNNIFIEPCRLFVDNKTCSQHQPSVAIKGSFIHNCQNQRQLNPIVGIKHSPDGIVEVKCSVAPGKVGMDEAIKTNKIQIYKHNEKTNQTVINKNSNWFFQVQGQLMIAGREKCIFDIWGVRRNQSNKERRKIFEGNNGTKVGRVLYESNTT</sequence>
<dbReference type="EMBL" id="CAJOBZ010000070">
    <property type="protein sequence ID" value="CAF4947798.1"/>
    <property type="molecule type" value="Genomic_DNA"/>
</dbReference>
<proteinExistence type="predicted"/>
<gene>
    <name evidence="2" type="ORF">PMACD_LOCUS15363</name>
</gene>
<keyword evidence="3" id="KW-1185">Reference proteome</keyword>
<dbReference type="CDD" id="cd22343">
    <property type="entry name" value="PDDEXK_lambda_exonuclease-like"/>
    <property type="match status" value="1"/>
</dbReference>
<dbReference type="InterPro" id="IPR019080">
    <property type="entry name" value="YqaJ_viral_recombinase"/>
</dbReference>
<accession>A0A821XUW0</accession>
<comment type="caution">
    <text evidence="2">The sequence shown here is derived from an EMBL/GenBank/DDBJ whole genome shotgun (WGS) entry which is preliminary data.</text>
</comment>
<protein>
    <recommendedName>
        <fullName evidence="1">YqaJ viral recombinase domain-containing protein</fullName>
    </recommendedName>
</protein>
<organism evidence="2 3">
    <name type="scientific">Pieris macdunnoughi</name>
    <dbReference type="NCBI Taxonomy" id="345717"/>
    <lineage>
        <taxon>Eukaryota</taxon>
        <taxon>Metazoa</taxon>
        <taxon>Ecdysozoa</taxon>
        <taxon>Arthropoda</taxon>
        <taxon>Hexapoda</taxon>
        <taxon>Insecta</taxon>
        <taxon>Pterygota</taxon>
        <taxon>Neoptera</taxon>
        <taxon>Endopterygota</taxon>
        <taxon>Lepidoptera</taxon>
        <taxon>Glossata</taxon>
        <taxon>Ditrysia</taxon>
        <taxon>Papilionoidea</taxon>
        <taxon>Pieridae</taxon>
        <taxon>Pierinae</taxon>
        <taxon>Pieris</taxon>
    </lineage>
</organism>
<dbReference type="Pfam" id="PF09588">
    <property type="entry name" value="YqaJ"/>
    <property type="match status" value="1"/>
</dbReference>
<dbReference type="SUPFAM" id="SSF52980">
    <property type="entry name" value="Restriction endonuclease-like"/>
    <property type="match status" value="1"/>
</dbReference>
<feature type="domain" description="YqaJ viral recombinase" evidence="1">
    <location>
        <begin position="39"/>
        <end position="208"/>
    </location>
</feature>
<evidence type="ECO:0000259" key="1">
    <source>
        <dbReference type="Pfam" id="PF09588"/>
    </source>
</evidence>
<dbReference type="PANTHER" id="PTHR46609">
    <property type="entry name" value="EXONUCLEASE, PHAGE-TYPE/RECB, C-TERMINAL DOMAIN-CONTAINING PROTEIN"/>
    <property type="match status" value="1"/>
</dbReference>
<reference evidence="2" key="1">
    <citation type="submission" date="2021-02" db="EMBL/GenBank/DDBJ databases">
        <authorList>
            <person name="Steward A R."/>
        </authorList>
    </citation>
    <scope>NUCLEOTIDE SEQUENCE</scope>
</reference>
<dbReference type="OrthoDB" id="6930763at2759"/>
<dbReference type="AlphaFoldDB" id="A0A821XUW0"/>
<dbReference type="InterPro" id="IPR011335">
    <property type="entry name" value="Restrct_endonuc-II-like"/>
</dbReference>
<dbReference type="GO" id="GO:0006281">
    <property type="term" value="P:DNA repair"/>
    <property type="evidence" value="ECO:0007669"/>
    <property type="project" value="UniProtKB-ARBA"/>
</dbReference>
<dbReference type="InterPro" id="IPR011604">
    <property type="entry name" value="PDDEXK-like_dom_sf"/>
</dbReference>
<dbReference type="Proteomes" id="UP000663880">
    <property type="component" value="Unassembled WGS sequence"/>
</dbReference>
<dbReference type="InterPro" id="IPR051703">
    <property type="entry name" value="NF-kappa-B_Signaling_Reg"/>
</dbReference>
<evidence type="ECO:0000313" key="2">
    <source>
        <dbReference type="EMBL" id="CAF4947798.1"/>
    </source>
</evidence>
<dbReference type="PANTHER" id="PTHR46609:SF8">
    <property type="entry name" value="YQAJ VIRAL RECOMBINASE DOMAIN-CONTAINING PROTEIN"/>
    <property type="match status" value="1"/>
</dbReference>
<name>A0A821XUW0_9NEOP</name>